<accession>A0AAV7VM53</accession>
<reference evidence="2" key="1">
    <citation type="journal article" date="2022" name="bioRxiv">
        <title>Sequencing and chromosome-scale assembly of the giantPleurodeles waltlgenome.</title>
        <authorList>
            <person name="Brown T."/>
            <person name="Elewa A."/>
            <person name="Iarovenko S."/>
            <person name="Subramanian E."/>
            <person name="Araus A.J."/>
            <person name="Petzold A."/>
            <person name="Susuki M."/>
            <person name="Suzuki K.-i.T."/>
            <person name="Hayashi T."/>
            <person name="Toyoda A."/>
            <person name="Oliveira C."/>
            <person name="Osipova E."/>
            <person name="Leigh N.D."/>
            <person name="Simon A."/>
            <person name="Yun M.H."/>
        </authorList>
    </citation>
    <scope>NUCLEOTIDE SEQUENCE</scope>
    <source>
        <strain evidence="2">20211129_DDA</strain>
        <tissue evidence="2">Liver</tissue>
    </source>
</reference>
<feature type="compositionally biased region" description="Basic and acidic residues" evidence="1">
    <location>
        <begin position="27"/>
        <end position="39"/>
    </location>
</feature>
<evidence type="ECO:0000256" key="1">
    <source>
        <dbReference type="SAM" id="MobiDB-lite"/>
    </source>
</evidence>
<dbReference type="Proteomes" id="UP001066276">
    <property type="component" value="Chromosome 2_1"/>
</dbReference>
<keyword evidence="3" id="KW-1185">Reference proteome</keyword>
<proteinExistence type="predicted"/>
<dbReference type="EMBL" id="JANPWB010000003">
    <property type="protein sequence ID" value="KAJ1201257.1"/>
    <property type="molecule type" value="Genomic_DNA"/>
</dbReference>
<evidence type="ECO:0000313" key="2">
    <source>
        <dbReference type="EMBL" id="KAJ1201257.1"/>
    </source>
</evidence>
<comment type="caution">
    <text evidence="2">The sequence shown here is derived from an EMBL/GenBank/DDBJ whole genome shotgun (WGS) entry which is preliminary data.</text>
</comment>
<feature type="compositionally biased region" description="Basic and acidic residues" evidence="1">
    <location>
        <begin position="122"/>
        <end position="155"/>
    </location>
</feature>
<feature type="compositionally biased region" description="Basic and acidic residues" evidence="1">
    <location>
        <begin position="51"/>
        <end position="80"/>
    </location>
</feature>
<sequence>MEPFFDFHVGFEDGCNGRGADPGSEAHVGEENRYPRGTEEDSPIMTYDAEGVIKRKREDGRRESSEEKEEPRTRRSRGEETTITQEPEEERENTVAGEESTKGEPAINQELEGEEDTASKVIETEGETRKKREDGRRESSEEKEEPRTRRSRGEETTITQEPEEERENTVAGEESTKGEPAINQELEGEEDTASKVIETEGETRKLNELVGPSKVDTAMKTLAAQDVEVRGKELHTSMRSSKTGQGWRGVTIPSSYVPKNGAGTRVWVISRSFEATAARWANLNDMVNKGTQYGQELKGGTITTQTVQARAARFSSLHKLSAYLGVSRRAREPSTATDASSDAGPLVLIAGLCRPVT</sequence>
<protein>
    <submittedName>
        <fullName evidence="2">Uncharacterized protein</fullName>
    </submittedName>
</protein>
<evidence type="ECO:0000313" key="3">
    <source>
        <dbReference type="Proteomes" id="UP001066276"/>
    </source>
</evidence>
<feature type="region of interest" description="Disordered" evidence="1">
    <location>
        <begin position="10"/>
        <end position="205"/>
    </location>
</feature>
<name>A0AAV7VM53_PLEWA</name>
<gene>
    <name evidence="2" type="ORF">NDU88_005070</name>
</gene>
<dbReference type="AlphaFoldDB" id="A0AAV7VM53"/>
<organism evidence="2 3">
    <name type="scientific">Pleurodeles waltl</name>
    <name type="common">Iberian ribbed newt</name>
    <dbReference type="NCBI Taxonomy" id="8319"/>
    <lineage>
        <taxon>Eukaryota</taxon>
        <taxon>Metazoa</taxon>
        <taxon>Chordata</taxon>
        <taxon>Craniata</taxon>
        <taxon>Vertebrata</taxon>
        <taxon>Euteleostomi</taxon>
        <taxon>Amphibia</taxon>
        <taxon>Batrachia</taxon>
        <taxon>Caudata</taxon>
        <taxon>Salamandroidea</taxon>
        <taxon>Salamandridae</taxon>
        <taxon>Pleurodelinae</taxon>
        <taxon>Pleurodeles</taxon>
    </lineage>
</organism>